<evidence type="ECO:0000256" key="3">
    <source>
        <dbReference type="ARBA" id="ARBA00022692"/>
    </source>
</evidence>
<dbReference type="EMBL" id="JBHUDC010000007">
    <property type="protein sequence ID" value="MFD1514372.1"/>
    <property type="molecule type" value="Genomic_DNA"/>
</dbReference>
<name>A0ABD6AX90_9EURY</name>
<dbReference type="PANTHER" id="PTHR33452:SF1">
    <property type="entry name" value="INNER MEMBRANE PROTEIN YPHA-RELATED"/>
    <property type="match status" value="1"/>
</dbReference>
<dbReference type="InterPro" id="IPR032808">
    <property type="entry name" value="DoxX"/>
</dbReference>
<keyword evidence="8" id="KW-1185">Reference proteome</keyword>
<dbReference type="InterPro" id="IPR051907">
    <property type="entry name" value="DoxX-like_oxidoreductase"/>
</dbReference>
<dbReference type="AlphaFoldDB" id="A0ABD6AX90"/>
<comment type="subcellular location">
    <subcellularLocation>
        <location evidence="1">Cell membrane</location>
        <topology evidence="1">Multi-pass membrane protein</topology>
    </subcellularLocation>
</comment>
<evidence type="ECO:0000313" key="8">
    <source>
        <dbReference type="Proteomes" id="UP001597187"/>
    </source>
</evidence>
<keyword evidence="5 6" id="KW-0472">Membrane</keyword>
<feature type="transmembrane region" description="Helical" evidence="6">
    <location>
        <begin position="112"/>
        <end position="128"/>
    </location>
</feature>
<evidence type="ECO:0000256" key="2">
    <source>
        <dbReference type="ARBA" id="ARBA00022475"/>
    </source>
</evidence>
<evidence type="ECO:0000313" key="7">
    <source>
        <dbReference type="EMBL" id="MFD1514372.1"/>
    </source>
</evidence>
<gene>
    <name evidence="7" type="ORF">ACFSBT_13905</name>
</gene>
<sequence>MTQTPSAPNTFESRLGGITVTGRAHSLSAWFVLALRLTIGFAFLYSGVDKILNGFAAGGYLNNVAATNGNPLAEMFAWMGSTPWFVEFVNVAVPFGEVAIGLGIMVGLLTRLAAFFGAGMMLLFYFGNWDMAHGFINSDFMYMLVFLAVAAFGAGRILGLDAVVEQYEVGGQPLIEKYPALSYLFG</sequence>
<accession>A0ABD6AX90</accession>
<dbReference type="RefSeq" id="WP_250874491.1">
    <property type="nucleotide sequence ID" value="NZ_JALXFV010000007.1"/>
</dbReference>
<feature type="transmembrane region" description="Helical" evidence="6">
    <location>
        <begin position="27"/>
        <end position="45"/>
    </location>
</feature>
<keyword evidence="2" id="KW-1003">Cell membrane</keyword>
<protein>
    <submittedName>
        <fullName evidence="7">DoxX family protein</fullName>
    </submittedName>
</protein>
<evidence type="ECO:0000256" key="4">
    <source>
        <dbReference type="ARBA" id="ARBA00022989"/>
    </source>
</evidence>
<organism evidence="7 8">
    <name type="scientific">Halomarina rubra</name>
    <dbReference type="NCBI Taxonomy" id="2071873"/>
    <lineage>
        <taxon>Archaea</taxon>
        <taxon>Methanobacteriati</taxon>
        <taxon>Methanobacteriota</taxon>
        <taxon>Stenosarchaea group</taxon>
        <taxon>Halobacteria</taxon>
        <taxon>Halobacteriales</taxon>
        <taxon>Natronomonadaceae</taxon>
        <taxon>Halomarina</taxon>
    </lineage>
</organism>
<proteinExistence type="predicted"/>
<keyword evidence="4 6" id="KW-1133">Transmembrane helix</keyword>
<dbReference type="GO" id="GO:0005886">
    <property type="term" value="C:plasma membrane"/>
    <property type="evidence" value="ECO:0007669"/>
    <property type="project" value="UniProtKB-SubCell"/>
</dbReference>
<keyword evidence="3 6" id="KW-0812">Transmembrane</keyword>
<feature type="transmembrane region" description="Helical" evidence="6">
    <location>
        <begin position="84"/>
        <end position="106"/>
    </location>
</feature>
<dbReference type="PANTHER" id="PTHR33452">
    <property type="entry name" value="OXIDOREDUCTASE CATD-RELATED"/>
    <property type="match status" value="1"/>
</dbReference>
<dbReference type="Proteomes" id="UP001597187">
    <property type="component" value="Unassembled WGS sequence"/>
</dbReference>
<reference evidence="7 8" key="1">
    <citation type="journal article" date="2019" name="Int. J. Syst. Evol. Microbiol.">
        <title>The Global Catalogue of Microorganisms (GCM) 10K type strain sequencing project: providing services to taxonomists for standard genome sequencing and annotation.</title>
        <authorList>
            <consortium name="The Broad Institute Genomics Platform"/>
            <consortium name="The Broad Institute Genome Sequencing Center for Infectious Disease"/>
            <person name="Wu L."/>
            <person name="Ma J."/>
        </authorList>
    </citation>
    <scope>NUCLEOTIDE SEQUENCE [LARGE SCALE GENOMIC DNA]</scope>
    <source>
        <strain evidence="7 8">CGMCC 1.12563</strain>
    </source>
</reference>
<evidence type="ECO:0000256" key="1">
    <source>
        <dbReference type="ARBA" id="ARBA00004651"/>
    </source>
</evidence>
<evidence type="ECO:0000256" key="5">
    <source>
        <dbReference type="ARBA" id="ARBA00023136"/>
    </source>
</evidence>
<feature type="transmembrane region" description="Helical" evidence="6">
    <location>
        <begin position="140"/>
        <end position="159"/>
    </location>
</feature>
<evidence type="ECO:0000256" key="6">
    <source>
        <dbReference type="SAM" id="Phobius"/>
    </source>
</evidence>
<dbReference type="Pfam" id="PF07681">
    <property type="entry name" value="DoxX"/>
    <property type="match status" value="1"/>
</dbReference>
<comment type="caution">
    <text evidence="7">The sequence shown here is derived from an EMBL/GenBank/DDBJ whole genome shotgun (WGS) entry which is preliminary data.</text>
</comment>